<feature type="domain" description="DUF3322" evidence="2">
    <location>
        <begin position="6"/>
        <end position="186"/>
    </location>
</feature>
<evidence type="ECO:0000259" key="1">
    <source>
        <dbReference type="Pfam" id="PF09983"/>
    </source>
</evidence>
<dbReference type="STRING" id="1458426.SMCB_0055"/>
<dbReference type="Pfam" id="PF11795">
    <property type="entry name" value="DUF3322"/>
    <property type="match status" value="1"/>
</dbReference>
<gene>
    <name evidence="3" type="ORF">SMCB_0055</name>
</gene>
<evidence type="ECO:0000313" key="3">
    <source>
        <dbReference type="EMBL" id="BAO82283.1"/>
    </source>
</evidence>
<feature type="domain" description="Wadjet protein JetD C-terminal" evidence="1">
    <location>
        <begin position="210"/>
        <end position="407"/>
    </location>
</feature>
<organism evidence="3 4">
    <name type="scientific">Serpentinimonas maccroryi</name>
    <dbReference type="NCBI Taxonomy" id="1458426"/>
    <lineage>
        <taxon>Bacteria</taxon>
        <taxon>Pseudomonadati</taxon>
        <taxon>Pseudomonadota</taxon>
        <taxon>Betaproteobacteria</taxon>
        <taxon>Burkholderiales</taxon>
        <taxon>Comamonadaceae</taxon>
        <taxon>Serpentinimonas</taxon>
    </lineage>
</organism>
<dbReference type="KEGG" id="cbab:SMCB_0055"/>
<dbReference type="InterPro" id="IPR024534">
    <property type="entry name" value="JetD_C"/>
</dbReference>
<proteinExistence type="predicted"/>
<dbReference type="AlphaFoldDB" id="A0A060NRX8"/>
<accession>A0A060NRX8</accession>
<dbReference type="InterPro" id="IPR024537">
    <property type="entry name" value="DUF3322"/>
</dbReference>
<dbReference type="HOGENOM" id="CLU_054007_1_0_4"/>
<name>A0A060NRX8_9BURK</name>
<sequence>MSWTTPADLRAQVQRLWERGELLRAAVSDSSWVPLRLNLKAPSAADLSERFEAVRDWVRALADTAPLRIEWRDWNHRVQGAQRLPAAIWLDTLHEALAFIGKLRQAQGFRALWKQTASAQPALLAYLSRRPIQALELIERWPRLLAVVAWLQAHPRPGVYLRQLDVPGVDSKFIEAHRGVLTELLDAALPPEAIDSQASGVAQFTRRFGFLDKPVRIRFRLLDPALPSLPGCQAPAALAPAAVPSPAALAAVPLAALPDITLDAASFAALALPVERVFITENETNFLAFPALPRALVVFGAGYGWEALARAAWLQRCQLHYWGDIDTHGFAILDQLRGQFPHAASMLMDMDTLLAHRAHWGAEPEPVRHDLPRLTPAEAAVYNALRFDQLEPRLRLEQERVGFGCLRALLARMRAQT</sequence>
<dbReference type="EMBL" id="AP014569">
    <property type="protein sequence ID" value="BAO82283.1"/>
    <property type="molecule type" value="Genomic_DNA"/>
</dbReference>
<dbReference type="RefSeq" id="WP_045534231.1">
    <property type="nucleotide sequence ID" value="NZ_AP014569.1"/>
</dbReference>
<evidence type="ECO:0000259" key="2">
    <source>
        <dbReference type="Pfam" id="PF11795"/>
    </source>
</evidence>
<evidence type="ECO:0000313" key="4">
    <source>
        <dbReference type="Proteomes" id="UP000066014"/>
    </source>
</evidence>
<keyword evidence="4" id="KW-1185">Reference proteome</keyword>
<protein>
    <submittedName>
        <fullName evidence="3">Uncharacterized protein conserved in bacteria</fullName>
    </submittedName>
</protein>
<dbReference type="OrthoDB" id="322908at2"/>
<dbReference type="Pfam" id="PF09983">
    <property type="entry name" value="JetD_C"/>
    <property type="match status" value="1"/>
</dbReference>
<dbReference type="InterPro" id="IPR014544">
    <property type="entry name" value="UCP028408"/>
</dbReference>
<dbReference type="PIRSF" id="PIRSF028408">
    <property type="entry name" value="UCP028408"/>
    <property type="match status" value="1"/>
</dbReference>
<reference evidence="3 4" key="1">
    <citation type="journal article" date="2014" name="Nat. Commun.">
        <title>Physiological and genomic features of highly alkaliphilic hydrogen-utilizing Betaproteobacteria from a continental serpentinizing site.</title>
        <authorList>
            <person name="Suzuki S."/>
            <person name="Kuenen J.G."/>
            <person name="Schipper K."/>
            <person name="van der Velde S."/>
            <person name="Ishii S."/>
            <person name="Wu A."/>
            <person name="Sorokin D.Y."/>
            <person name="Tenney A."/>
            <person name="Meng X.Y."/>
            <person name="Morrill P.L."/>
            <person name="Kamagata Y."/>
            <person name="Muyzer G."/>
            <person name="Nealson K.H."/>
        </authorList>
    </citation>
    <scope>NUCLEOTIDE SEQUENCE [LARGE SCALE GENOMIC DNA]</scope>
    <source>
        <strain evidence="3 4">B1</strain>
    </source>
</reference>
<dbReference type="Proteomes" id="UP000066014">
    <property type="component" value="Chromosome"/>
</dbReference>